<protein>
    <submittedName>
        <fullName evidence="1">5897_t:CDS:1</fullName>
    </submittedName>
</protein>
<keyword evidence="2" id="KW-1185">Reference proteome</keyword>
<proteinExistence type="predicted"/>
<reference evidence="1" key="1">
    <citation type="submission" date="2021-06" db="EMBL/GenBank/DDBJ databases">
        <authorList>
            <person name="Kallberg Y."/>
            <person name="Tangrot J."/>
            <person name="Rosling A."/>
        </authorList>
    </citation>
    <scope>NUCLEOTIDE SEQUENCE</scope>
    <source>
        <strain evidence="1">IA702</strain>
    </source>
</reference>
<organism evidence="1 2">
    <name type="scientific">Paraglomus occultum</name>
    <dbReference type="NCBI Taxonomy" id="144539"/>
    <lineage>
        <taxon>Eukaryota</taxon>
        <taxon>Fungi</taxon>
        <taxon>Fungi incertae sedis</taxon>
        <taxon>Mucoromycota</taxon>
        <taxon>Glomeromycotina</taxon>
        <taxon>Glomeromycetes</taxon>
        <taxon>Paraglomerales</taxon>
        <taxon>Paraglomeraceae</taxon>
        <taxon>Paraglomus</taxon>
    </lineage>
</organism>
<feature type="non-terminal residue" evidence="1">
    <location>
        <position position="1"/>
    </location>
</feature>
<sequence length="207" mass="23468">WLMGEPLNNPTLDQNLGQLMIECLRTLPKEKIRNEPSELTLITNYLDYIMKQILHDPDAHIVEWPNTGLHESKARKPKGRAKQPDFSVSIIDQLQKSGVLFVGEVSPPSEIKDVYKNCNDLIRIGIFMKDCLDSTIEKGADLTVLDFNVSVSYTIDFYTMNLVSEGIYVMNNIGRVRIPASLKDLSAFVDDMETLLAVREIFQCSET</sequence>
<dbReference type="EMBL" id="CAJVPJ010007014">
    <property type="protein sequence ID" value="CAG8672904.1"/>
    <property type="molecule type" value="Genomic_DNA"/>
</dbReference>
<dbReference type="OrthoDB" id="2370938at2759"/>
<gene>
    <name evidence="1" type="ORF">POCULU_LOCUS11071</name>
</gene>
<feature type="non-terminal residue" evidence="1">
    <location>
        <position position="207"/>
    </location>
</feature>
<dbReference type="Proteomes" id="UP000789572">
    <property type="component" value="Unassembled WGS sequence"/>
</dbReference>
<evidence type="ECO:0000313" key="2">
    <source>
        <dbReference type="Proteomes" id="UP000789572"/>
    </source>
</evidence>
<dbReference type="AlphaFoldDB" id="A0A9N9ECG2"/>
<comment type="caution">
    <text evidence="1">The sequence shown here is derived from an EMBL/GenBank/DDBJ whole genome shotgun (WGS) entry which is preliminary data.</text>
</comment>
<accession>A0A9N9ECG2</accession>
<evidence type="ECO:0000313" key="1">
    <source>
        <dbReference type="EMBL" id="CAG8672904.1"/>
    </source>
</evidence>
<name>A0A9N9ECG2_9GLOM</name>